<comment type="similarity">
    <text evidence="3">Belongs to the MNN1/MNT family.</text>
</comment>
<dbReference type="Gene3D" id="3.90.550.10">
    <property type="entry name" value="Spore Coat Polysaccharide Biosynthesis Protein SpsA, Chain A"/>
    <property type="match status" value="1"/>
</dbReference>
<reference evidence="14" key="1">
    <citation type="journal article" date="2010" name="Genome Biol.">
        <title>Genome sequence of the necrotrophic plant pathogen Pythium ultimum reveals original pathogenicity mechanisms and effector repertoire.</title>
        <authorList>
            <person name="Levesque C.A."/>
            <person name="Brouwer H."/>
            <person name="Cano L."/>
            <person name="Hamilton J.P."/>
            <person name="Holt C."/>
            <person name="Huitema E."/>
            <person name="Raffaele S."/>
            <person name="Robideau G.P."/>
            <person name="Thines M."/>
            <person name="Win J."/>
            <person name="Zerillo M.M."/>
            <person name="Beakes G.W."/>
            <person name="Boore J.L."/>
            <person name="Busam D."/>
            <person name="Dumas B."/>
            <person name="Ferriera S."/>
            <person name="Fuerstenberg S.I."/>
            <person name="Gachon C.M."/>
            <person name="Gaulin E."/>
            <person name="Govers F."/>
            <person name="Grenville-Briggs L."/>
            <person name="Horner N."/>
            <person name="Hostetler J."/>
            <person name="Jiang R.H."/>
            <person name="Johnson J."/>
            <person name="Krajaejun T."/>
            <person name="Lin H."/>
            <person name="Meijer H.J."/>
            <person name="Moore B."/>
            <person name="Morris P."/>
            <person name="Phuntmart V."/>
            <person name="Puiu D."/>
            <person name="Shetty J."/>
            <person name="Stajich J.E."/>
            <person name="Tripathy S."/>
            <person name="Wawra S."/>
            <person name="van West P."/>
            <person name="Whitty B.R."/>
            <person name="Coutinho P.M."/>
            <person name="Henrissat B."/>
            <person name="Martin F."/>
            <person name="Thomas P.D."/>
            <person name="Tyler B.M."/>
            <person name="De Vries R.P."/>
            <person name="Kamoun S."/>
            <person name="Yandell M."/>
            <person name="Tisserat N."/>
            <person name="Buell C.R."/>
        </authorList>
    </citation>
    <scope>NUCLEOTIDE SEQUENCE</scope>
    <source>
        <strain evidence="14">DAOM:BR144</strain>
    </source>
</reference>
<keyword evidence="14" id="KW-1185">Reference proteome</keyword>
<accession>K3W9G9</accession>
<evidence type="ECO:0000256" key="7">
    <source>
        <dbReference type="ARBA" id="ARBA00022989"/>
    </source>
</evidence>
<dbReference type="eggNOG" id="ENOG502QVWG">
    <property type="taxonomic scope" value="Eukaryota"/>
</dbReference>
<evidence type="ECO:0008006" key="15">
    <source>
        <dbReference type="Google" id="ProtNLM"/>
    </source>
</evidence>
<dbReference type="GO" id="GO:0000026">
    <property type="term" value="F:alpha-1,2-mannosyltransferase activity"/>
    <property type="evidence" value="ECO:0007669"/>
    <property type="project" value="TreeGrafter"/>
</dbReference>
<evidence type="ECO:0000256" key="8">
    <source>
        <dbReference type="ARBA" id="ARBA00023034"/>
    </source>
</evidence>
<keyword evidence="9 12" id="KW-0472">Membrane</keyword>
<dbReference type="EnsemblProtists" id="PYU1_T001610">
    <property type="protein sequence ID" value="PYU1_T001610"/>
    <property type="gene ID" value="PYU1_G001610"/>
</dbReference>
<dbReference type="InterPro" id="IPR029044">
    <property type="entry name" value="Nucleotide-diphossugar_trans"/>
</dbReference>
<dbReference type="SUPFAM" id="SSF53448">
    <property type="entry name" value="Nucleotide-diphospho-sugar transferases"/>
    <property type="match status" value="1"/>
</dbReference>
<protein>
    <recommendedName>
        <fullName evidence="15">Nucleotide-diphospho-sugar transferase domain-containing protein</fullName>
    </recommendedName>
</protein>
<organism evidence="13 14">
    <name type="scientific">Globisporangium ultimum (strain ATCC 200006 / CBS 805.95 / DAOM BR144)</name>
    <name type="common">Pythium ultimum</name>
    <dbReference type="NCBI Taxonomy" id="431595"/>
    <lineage>
        <taxon>Eukaryota</taxon>
        <taxon>Sar</taxon>
        <taxon>Stramenopiles</taxon>
        <taxon>Oomycota</taxon>
        <taxon>Peronosporomycetes</taxon>
        <taxon>Pythiales</taxon>
        <taxon>Pythiaceae</taxon>
        <taxon>Globisporangium</taxon>
    </lineage>
</organism>
<dbReference type="Pfam" id="PF11051">
    <property type="entry name" value="Mannosyl_trans3"/>
    <property type="match status" value="1"/>
</dbReference>
<dbReference type="Proteomes" id="UP000019132">
    <property type="component" value="Unassembled WGS sequence"/>
</dbReference>
<evidence type="ECO:0000256" key="5">
    <source>
        <dbReference type="ARBA" id="ARBA00022692"/>
    </source>
</evidence>
<evidence type="ECO:0000256" key="11">
    <source>
        <dbReference type="SAM" id="MobiDB-lite"/>
    </source>
</evidence>
<keyword evidence="4" id="KW-0808">Transferase</keyword>
<dbReference type="EMBL" id="GL376626">
    <property type="status" value="NOT_ANNOTATED_CDS"/>
    <property type="molecule type" value="Genomic_DNA"/>
</dbReference>
<sequence length="586" mass="66451">MMVKKRSTSDAVHAAAWKNKMFAFFFLIVFSCAFGLMSVASLIQHQDLAHLRHASDNSVDATANLRGNHNVEAYAATSNNDPATTPAPSATPAPGPTEKLSVAARRAMLGDDLSQFECVAWRRTGGCSPDGAIEEQETKKCDEPIPDGISGFCEVRHKESGEIKHVLRMHCDSLRPGVLFKCADFKEMLEYGRKAPLYEHDASFSYDKCQQELVNDQTVAGVGDKATTDRDTALTVVSPTQNAASFYKRGIALVVYEKLFESVFASIRSMREMGCTLPIELWYIASETNVSHPILQTLTREYGAYLREIKDSRASKFYTKIYAVFYSAFDQVLLLDSDNFAVRDPTFLFETKEFTDTGALFWPDFWRAKKTIFNIQPRSFVWDVFDLDFVDMFEQESGQVMIDRRRHLKAMNAMMYYAFHPQLVERLRLVWGDKDLFRFAWMKTKSSFHMIETPPGAAGRKLSDKNVFCGVTMVQHDPSHEIVFLHRNQEKLSSANHRLVWEHVQEFKMDSVSIEEYDVRGANGGRYYPDYKRCYGKDIYYESAFTVTPIAEMPFANLESKLLEFAKEAATISGTAVTPTPEAPTN</sequence>
<evidence type="ECO:0000256" key="3">
    <source>
        <dbReference type="ARBA" id="ARBA00009105"/>
    </source>
</evidence>
<keyword evidence="7 12" id="KW-1133">Transmembrane helix</keyword>
<evidence type="ECO:0000256" key="9">
    <source>
        <dbReference type="ARBA" id="ARBA00023136"/>
    </source>
</evidence>
<dbReference type="OMA" id="IFNIQPT"/>
<evidence type="ECO:0000256" key="12">
    <source>
        <dbReference type="SAM" id="Phobius"/>
    </source>
</evidence>
<keyword evidence="8" id="KW-0333">Golgi apparatus</keyword>
<dbReference type="VEuPathDB" id="FungiDB:PYU1_G001610"/>
<dbReference type="PROSITE" id="PS51257">
    <property type="entry name" value="PROKAR_LIPOPROTEIN"/>
    <property type="match status" value="1"/>
</dbReference>
<evidence type="ECO:0000256" key="6">
    <source>
        <dbReference type="ARBA" id="ARBA00022968"/>
    </source>
</evidence>
<dbReference type="GO" id="GO:0046354">
    <property type="term" value="P:mannan biosynthetic process"/>
    <property type="evidence" value="ECO:0007669"/>
    <property type="project" value="TreeGrafter"/>
</dbReference>
<dbReference type="STRING" id="431595.K3W9G9"/>
<evidence type="ECO:0000256" key="2">
    <source>
        <dbReference type="ARBA" id="ARBA00004606"/>
    </source>
</evidence>
<dbReference type="InParanoid" id="K3W9G9"/>
<evidence type="ECO:0000256" key="4">
    <source>
        <dbReference type="ARBA" id="ARBA00022679"/>
    </source>
</evidence>
<feature type="region of interest" description="Disordered" evidence="11">
    <location>
        <begin position="76"/>
        <end position="97"/>
    </location>
</feature>
<dbReference type="PANTHER" id="PTHR31646:SF1">
    <property type="entry name" value="ALPHA-1,2-MANNOSYLTRANSFERASE MNN2"/>
    <property type="match status" value="1"/>
</dbReference>
<dbReference type="AlphaFoldDB" id="K3W9G9"/>
<reference evidence="13" key="3">
    <citation type="submission" date="2015-02" db="UniProtKB">
        <authorList>
            <consortium name="EnsemblProtists"/>
        </authorList>
    </citation>
    <scope>IDENTIFICATION</scope>
    <source>
        <strain evidence="13">DAOM BR144</strain>
    </source>
</reference>
<evidence type="ECO:0000313" key="14">
    <source>
        <dbReference type="Proteomes" id="UP000019132"/>
    </source>
</evidence>
<keyword evidence="6" id="KW-0735">Signal-anchor</keyword>
<feature type="transmembrane region" description="Helical" evidence="12">
    <location>
        <begin position="21"/>
        <end position="43"/>
    </location>
</feature>
<dbReference type="HOGENOM" id="CLU_018120_2_2_1"/>
<dbReference type="PANTHER" id="PTHR31646">
    <property type="entry name" value="ALPHA-1,2-MANNOSYLTRANSFERASE MNN2"/>
    <property type="match status" value="1"/>
</dbReference>
<evidence type="ECO:0000313" key="13">
    <source>
        <dbReference type="EnsemblProtists" id="PYU1_T001610"/>
    </source>
</evidence>
<name>K3W9G9_GLOUD</name>
<reference evidence="14" key="2">
    <citation type="submission" date="2010-04" db="EMBL/GenBank/DDBJ databases">
        <authorList>
            <person name="Buell R."/>
            <person name="Hamilton J."/>
            <person name="Hostetler J."/>
        </authorList>
    </citation>
    <scope>NUCLEOTIDE SEQUENCE [LARGE SCALE GENOMIC DNA]</scope>
    <source>
        <strain evidence="14">DAOM:BR144</strain>
    </source>
</reference>
<proteinExistence type="inferred from homology"/>
<dbReference type="InterPro" id="IPR022751">
    <property type="entry name" value="Alpha_mannosyltransferase"/>
</dbReference>
<evidence type="ECO:0000256" key="1">
    <source>
        <dbReference type="ARBA" id="ARBA00004394"/>
    </source>
</evidence>
<keyword evidence="5 12" id="KW-0812">Transmembrane</keyword>
<dbReference type="GO" id="GO:0000139">
    <property type="term" value="C:Golgi membrane"/>
    <property type="evidence" value="ECO:0007669"/>
    <property type="project" value="UniProtKB-SubCell"/>
</dbReference>
<comment type="subcellular location">
    <subcellularLocation>
        <location evidence="10">Endomembrane system</location>
        <topology evidence="10">Single-pass membrane protein</topology>
    </subcellularLocation>
    <subcellularLocation>
        <location evidence="1">Golgi apparatus membrane</location>
    </subcellularLocation>
    <subcellularLocation>
        <location evidence="2">Membrane</location>
        <topology evidence="2">Single-pass type II membrane protein</topology>
    </subcellularLocation>
</comment>
<evidence type="ECO:0000256" key="10">
    <source>
        <dbReference type="ARBA" id="ARBA00037847"/>
    </source>
</evidence>